<feature type="transmembrane region" description="Helical" evidence="1">
    <location>
        <begin position="6"/>
        <end position="26"/>
    </location>
</feature>
<evidence type="ECO:0000256" key="1">
    <source>
        <dbReference type="SAM" id="Phobius"/>
    </source>
</evidence>
<dbReference type="EMBL" id="MN739194">
    <property type="protein sequence ID" value="QHS92944.1"/>
    <property type="molecule type" value="Genomic_DNA"/>
</dbReference>
<sequence length="52" mass="5960">MVILRPILTVIAISTINTFCVIPYIIDDKKLLQHRVQIDEINRSIAKLQGKN</sequence>
<organism evidence="2">
    <name type="scientific">viral metagenome</name>
    <dbReference type="NCBI Taxonomy" id="1070528"/>
    <lineage>
        <taxon>unclassified sequences</taxon>
        <taxon>metagenomes</taxon>
        <taxon>organismal metagenomes</taxon>
    </lineage>
</organism>
<reference evidence="2" key="1">
    <citation type="journal article" date="2020" name="Nature">
        <title>Giant virus diversity and host interactions through global metagenomics.</title>
        <authorList>
            <person name="Schulz F."/>
            <person name="Roux S."/>
            <person name="Paez-Espino D."/>
            <person name="Jungbluth S."/>
            <person name="Walsh D.A."/>
            <person name="Denef V.J."/>
            <person name="McMahon K.D."/>
            <person name="Konstantinidis K.T."/>
            <person name="Eloe-Fadrosh E.A."/>
            <person name="Kyrpides N.C."/>
            <person name="Woyke T."/>
        </authorList>
    </citation>
    <scope>NUCLEOTIDE SEQUENCE</scope>
    <source>
        <strain evidence="2">GVMAG-M-3300017651-5</strain>
    </source>
</reference>
<evidence type="ECO:0000313" key="2">
    <source>
        <dbReference type="EMBL" id="QHS92944.1"/>
    </source>
</evidence>
<accession>A0A6C0BMP9</accession>
<keyword evidence="1" id="KW-1133">Transmembrane helix</keyword>
<protein>
    <submittedName>
        <fullName evidence="2">Uncharacterized protein</fullName>
    </submittedName>
</protein>
<keyword evidence="1" id="KW-0472">Membrane</keyword>
<name>A0A6C0BMP9_9ZZZZ</name>
<keyword evidence="1" id="KW-0812">Transmembrane</keyword>
<dbReference type="AlphaFoldDB" id="A0A6C0BMP9"/>
<proteinExistence type="predicted"/>